<evidence type="ECO:0000256" key="1">
    <source>
        <dbReference type="SAM" id="MobiDB-lite"/>
    </source>
</evidence>
<keyword evidence="4" id="KW-1185">Reference proteome</keyword>
<dbReference type="SUPFAM" id="SSF51045">
    <property type="entry name" value="WW domain"/>
    <property type="match status" value="1"/>
</dbReference>
<evidence type="ECO:0000259" key="2">
    <source>
        <dbReference type="PROSITE" id="PS50020"/>
    </source>
</evidence>
<dbReference type="AlphaFoldDB" id="A0A6H5I7K1"/>
<dbReference type="Pfam" id="PF00397">
    <property type="entry name" value="WW"/>
    <property type="match status" value="1"/>
</dbReference>
<protein>
    <recommendedName>
        <fullName evidence="2">WW domain-containing protein</fullName>
    </recommendedName>
</protein>
<dbReference type="CDD" id="cd00201">
    <property type="entry name" value="WW"/>
    <property type="match status" value="1"/>
</dbReference>
<dbReference type="SMART" id="SM00456">
    <property type="entry name" value="WW"/>
    <property type="match status" value="1"/>
</dbReference>
<dbReference type="InterPro" id="IPR001202">
    <property type="entry name" value="WW_dom"/>
</dbReference>
<dbReference type="OrthoDB" id="548295at2759"/>
<dbReference type="Proteomes" id="UP000479190">
    <property type="component" value="Unassembled WGS sequence"/>
</dbReference>
<feature type="region of interest" description="Disordered" evidence="1">
    <location>
        <begin position="1"/>
        <end position="33"/>
    </location>
</feature>
<reference evidence="3 4" key="1">
    <citation type="submission" date="2020-02" db="EMBL/GenBank/DDBJ databases">
        <authorList>
            <person name="Ferguson B K."/>
        </authorList>
    </citation>
    <scope>NUCLEOTIDE SEQUENCE [LARGE SCALE GENOMIC DNA]</scope>
</reference>
<dbReference type="Gene3D" id="2.20.70.10">
    <property type="match status" value="1"/>
</dbReference>
<feature type="domain" description="WW" evidence="2">
    <location>
        <begin position="14"/>
        <end position="49"/>
    </location>
</feature>
<organism evidence="3 4">
    <name type="scientific">Trichogramma brassicae</name>
    <dbReference type="NCBI Taxonomy" id="86971"/>
    <lineage>
        <taxon>Eukaryota</taxon>
        <taxon>Metazoa</taxon>
        <taxon>Ecdysozoa</taxon>
        <taxon>Arthropoda</taxon>
        <taxon>Hexapoda</taxon>
        <taxon>Insecta</taxon>
        <taxon>Pterygota</taxon>
        <taxon>Neoptera</taxon>
        <taxon>Endopterygota</taxon>
        <taxon>Hymenoptera</taxon>
        <taxon>Apocrita</taxon>
        <taxon>Proctotrupomorpha</taxon>
        <taxon>Chalcidoidea</taxon>
        <taxon>Trichogrammatidae</taxon>
        <taxon>Trichogramma</taxon>
    </lineage>
</organism>
<accession>A0A6H5I7K1</accession>
<dbReference type="PROSITE" id="PS50020">
    <property type="entry name" value="WW_DOMAIN_2"/>
    <property type="match status" value="1"/>
</dbReference>
<dbReference type="EMBL" id="CADCXV010000707">
    <property type="protein sequence ID" value="CAB0033369.1"/>
    <property type="molecule type" value="Genomic_DNA"/>
</dbReference>
<proteinExistence type="predicted"/>
<evidence type="ECO:0000313" key="4">
    <source>
        <dbReference type="Proteomes" id="UP000479190"/>
    </source>
</evidence>
<name>A0A6H5I7K1_9HYME</name>
<gene>
    <name evidence="3" type="ORF">TBRA_LOCUS5283</name>
</gene>
<dbReference type="InterPro" id="IPR036020">
    <property type="entry name" value="WW_dom_sf"/>
</dbReference>
<evidence type="ECO:0000313" key="3">
    <source>
        <dbReference type="EMBL" id="CAB0033369.1"/>
    </source>
</evidence>
<sequence length="143" mass="16534">MSTFSDDLEESMKPPLPPNWEERISKKHPDKPYYYNKKTKKSSWLPPVDKSGEVLLSYDKNLCNKALLHNIPTLSRDEPLDKIELKTSPENDFLANSLHCFLETEQNDDCHSIQKELLEAEDIMEEGKALLKKVLDEVIMTSK</sequence>